<dbReference type="Proteomes" id="UP001652628">
    <property type="component" value="Chromosome 2R"/>
</dbReference>
<accession>A0ABM4TLU2</accession>
<evidence type="ECO:0000256" key="8">
    <source>
        <dbReference type="ARBA" id="ARBA00048248"/>
    </source>
</evidence>
<evidence type="ECO:0000256" key="9">
    <source>
        <dbReference type="RuleBase" id="RU361234"/>
    </source>
</evidence>
<comment type="catalytic activity">
    <reaction evidence="8 9">
        <text>tRNA(Tyr) + L-tyrosine + ATP = L-tyrosyl-tRNA(Tyr) + AMP + diphosphate + H(+)</text>
        <dbReference type="Rhea" id="RHEA:10220"/>
        <dbReference type="Rhea" id="RHEA-COMP:9706"/>
        <dbReference type="Rhea" id="RHEA-COMP:9707"/>
        <dbReference type="ChEBI" id="CHEBI:15378"/>
        <dbReference type="ChEBI" id="CHEBI:30616"/>
        <dbReference type="ChEBI" id="CHEBI:33019"/>
        <dbReference type="ChEBI" id="CHEBI:58315"/>
        <dbReference type="ChEBI" id="CHEBI:78442"/>
        <dbReference type="ChEBI" id="CHEBI:78536"/>
        <dbReference type="ChEBI" id="CHEBI:456215"/>
        <dbReference type="EC" id="6.1.1.1"/>
    </reaction>
</comment>
<sequence length="321" mass="36330">MLPLRWSLLKPLRDGLRHSRRHLSQKNLLELTDRGFFQGIFPDTAAPKMKQLFTSGQQSIYAGFDPTADSLHVGNLLVIMGLIHCQRAGHRPIALVGGATGLIGDPSGRKTERNQLGESVIDTNLKAIEAQLRRVFENHENCLWDTSKHKSPLAPLTIVNNADWYADLQLIDFVANMGRHFRMGSMLSRSSVQSRLESEDGMSFTEFTYQIFQAYDWLHLLRRHNCCFQMGGSDQTGNLMTGHELISRVERKREVFGLTLPLVTTEEGDKFGKSAGNAVWLDGNKTSPFALYQFFLRMPDSEVEKLLKLFTFNRSAHTSPF</sequence>
<keyword evidence="4 9" id="KW-0067">ATP-binding</keyword>
<proteinExistence type="inferred from homology"/>
<dbReference type="InterPro" id="IPR002305">
    <property type="entry name" value="aa-tRNA-synth_Ic"/>
</dbReference>
<evidence type="ECO:0000256" key="1">
    <source>
        <dbReference type="ARBA" id="ARBA00013160"/>
    </source>
</evidence>
<keyword evidence="5 9" id="KW-0648">Protein biosynthesis</keyword>
<protein>
    <recommendedName>
        <fullName evidence="1 9">Tyrosine--tRNA ligase</fullName>
        <ecNumber evidence="1 9">6.1.1.1</ecNumber>
    </recommendedName>
    <alternativeName>
        <fullName evidence="7 9">Tyrosyl-tRNA synthetase</fullName>
    </alternativeName>
</protein>
<dbReference type="InterPro" id="IPR014729">
    <property type="entry name" value="Rossmann-like_a/b/a_fold"/>
</dbReference>
<dbReference type="PROSITE" id="PS00178">
    <property type="entry name" value="AA_TRNA_LIGASE_I"/>
    <property type="match status" value="1"/>
</dbReference>
<dbReference type="CDD" id="cd00805">
    <property type="entry name" value="TyrRS_core"/>
    <property type="match status" value="1"/>
</dbReference>
<dbReference type="Gene3D" id="3.40.50.620">
    <property type="entry name" value="HUPs"/>
    <property type="match status" value="1"/>
</dbReference>
<dbReference type="NCBIfam" id="TIGR00234">
    <property type="entry name" value="tyrS"/>
    <property type="match status" value="1"/>
</dbReference>
<dbReference type="GeneID" id="108009729"/>
<evidence type="ECO:0000313" key="11">
    <source>
        <dbReference type="RefSeq" id="XP_070850925.1"/>
    </source>
</evidence>
<dbReference type="RefSeq" id="XP_070850925.1">
    <property type="nucleotide sequence ID" value="XM_070994824.1"/>
</dbReference>
<reference evidence="11" key="1">
    <citation type="submission" date="2025-08" db="UniProtKB">
        <authorList>
            <consortium name="RefSeq"/>
        </authorList>
    </citation>
    <scope>IDENTIFICATION</scope>
</reference>
<dbReference type="PANTHER" id="PTHR11766">
    <property type="entry name" value="TYROSYL-TRNA SYNTHETASE"/>
    <property type="match status" value="1"/>
</dbReference>
<dbReference type="InterPro" id="IPR024088">
    <property type="entry name" value="Tyr-tRNA-ligase_bac-type"/>
</dbReference>
<evidence type="ECO:0000256" key="5">
    <source>
        <dbReference type="ARBA" id="ARBA00022917"/>
    </source>
</evidence>
<organism evidence="10 11">
    <name type="scientific">Drosophila suzukii</name>
    <name type="common">Spotted-wing drosophila fruit fly</name>
    <dbReference type="NCBI Taxonomy" id="28584"/>
    <lineage>
        <taxon>Eukaryota</taxon>
        <taxon>Metazoa</taxon>
        <taxon>Ecdysozoa</taxon>
        <taxon>Arthropoda</taxon>
        <taxon>Hexapoda</taxon>
        <taxon>Insecta</taxon>
        <taxon>Pterygota</taxon>
        <taxon>Neoptera</taxon>
        <taxon>Endopterygota</taxon>
        <taxon>Diptera</taxon>
        <taxon>Brachycera</taxon>
        <taxon>Muscomorpha</taxon>
        <taxon>Ephydroidea</taxon>
        <taxon>Drosophilidae</taxon>
        <taxon>Drosophila</taxon>
        <taxon>Sophophora</taxon>
    </lineage>
</organism>
<dbReference type="GO" id="GO:0016874">
    <property type="term" value="F:ligase activity"/>
    <property type="evidence" value="ECO:0007669"/>
    <property type="project" value="UniProtKB-KW"/>
</dbReference>
<name>A0ABM4TLU2_DROSZ</name>
<keyword evidence="3 9" id="KW-0547">Nucleotide-binding</keyword>
<evidence type="ECO:0000313" key="10">
    <source>
        <dbReference type="Proteomes" id="UP001652628"/>
    </source>
</evidence>
<dbReference type="EC" id="6.1.1.1" evidence="1 9"/>
<keyword evidence="6 9" id="KW-0030">Aminoacyl-tRNA synthetase</keyword>
<evidence type="ECO:0000256" key="4">
    <source>
        <dbReference type="ARBA" id="ARBA00022840"/>
    </source>
</evidence>
<keyword evidence="2 9" id="KW-0436">Ligase</keyword>
<evidence type="ECO:0000256" key="7">
    <source>
        <dbReference type="ARBA" id="ARBA00033323"/>
    </source>
</evidence>
<dbReference type="Pfam" id="PF00579">
    <property type="entry name" value="tRNA-synt_1b"/>
    <property type="match status" value="1"/>
</dbReference>
<evidence type="ECO:0000256" key="3">
    <source>
        <dbReference type="ARBA" id="ARBA00022741"/>
    </source>
</evidence>
<dbReference type="InterPro" id="IPR002307">
    <property type="entry name" value="Tyr-tRNA-ligase"/>
</dbReference>
<dbReference type="PANTHER" id="PTHR11766:SF0">
    <property type="entry name" value="TYROSINE--TRNA LIGASE, MITOCHONDRIAL"/>
    <property type="match status" value="1"/>
</dbReference>
<dbReference type="PRINTS" id="PR01040">
    <property type="entry name" value="TRNASYNTHTYR"/>
</dbReference>
<dbReference type="InterPro" id="IPR001412">
    <property type="entry name" value="aa-tRNA-synth_I_CS"/>
</dbReference>
<gene>
    <name evidence="11" type="primary">TyrRS-m</name>
</gene>
<comment type="similarity">
    <text evidence="9">Belongs to the class-I aminoacyl-tRNA synthetase family.</text>
</comment>
<keyword evidence="10" id="KW-1185">Reference proteome</keyword>
<dbReference type="Gene3D" id="1.10.240.10">
    <property type="entry name" value="Tyrosyl-Transfer RNA Synthetase"/>
    <property type="match status" value="1"/>
</dbReference>
<dbReference type="SUPFAM" id="SSF52374">
    <property type="entry name" value="Nucleotidylyl transferase"/>
    <property type="match status" value="1"/>
</dbReference>
<evidence type="ECO:0000256" key="6">
    <source>
        <dbReference type="ARBA" id="ARBA00023146"/>
    </source>
</evidence>
<evidence type="ECO:0000256" key="2">
    <source>
        <dbReference type="ARBA" id="ARBA00022598"/>
    </source>
</evidence>